<evidence type="ECO:0000313" key="1">
    <source>
        <dbReference type="EMBL" id="KAF4619578.1"/>
    </source>
</evidence>
<organism evidence="1 2">
    <name type="scientific">Agrocybe pediades</name>
    <dbReference type="NCBI Taxonomy" id="84607"/>
    <lineage>
        <taxon>Eukaryota</taxon>
        <taxon>Fungi</taxon>
        <taxon>Dikarya</taxon>
        <taxon>Basidiomycota</taxon>
        <taxon>Agaricomycotina</taxon>
        <taxon>Agaricomycetes</taxon>
        <taxon>Agaricomycetidae</taxon>
        <taxon>Agaricales</taxon>
        <taxon>Agaricineae</taxon>
        <taxon>Strophariaceae</taxon>
        <taxon>Agrocybe</taxon>
    </lineage>
</organism>
<protein>
    <submittedName>
        <fullName evidence="1">Uncharacterized protein</fullName>
    </submittedName>
</protein>
<gene>
    <name evidence="1" type="ORF">D9613_004793</name>
</gene>
<name>A0A8H4QZC3_9AGAR</name>
<dbReference type="Proteomes" id="UP000521872">
    <property type="component" value="Unassembled WGS sequence"/>
</dbReference>
<dbReference type="PANTHER" id="PTHR15633:SF2">
    <property type="entry name" value="NUCLEOLAR PROTEIN 11"/>
    <property type="match status" value="1"/>
</dbReference>
<dbReference type="AlphaFoldDB" id="A0A8H4QZC3"/>
<dbReference type="GO" id="GO:0003723">
    <property type="term" value="F:RNA binding"/>
    <property type="evidence" value="ECO:0007669"/>
    <property type="project" value="TreeGrafter"/>
</dbReference>
<dbReference type="SUPFAM" id="SSF69322">
    <property type="entry name" value="Tricorn protease domain 2"/>
    <property type="match status" value="1"/>
</dbReference>
<comment type="caution">
    <text evidence="1">The sequence shown here is derived from an EMBL/GenBank/DDBJ whole genome shotgun (WGS) entry which is preliminary data.</text>
</comment>
<sequence length="799" mass="85556">MASSTINEPFVLSSYSSSSSRGKKAQKYTPGVYASAYQSQKANGSDGYVTVAVQADGVHVLDVSTLHPVISHTLGPSTSFSCPPLSCPSSSNASTTYAVIASSPELSSQEESGRTLWVWRHETPASTQKTKESKVILSEGQTAYGLYSCAELPDRIVLLSTNGELALVQADSLEVKSSRGAQKGNVLFAKFVAAEATSLSSKSNGAVMVLVESGSAKKTQLRVLTIDEADSISEQESEIPIESDKISSVSCSNAGTLGVLTTDGSWHSYNLTSNLPSTLNQTSPPLHLSGLSFLSENSRLSVSTLALSSSHVLLASVAAHEVILLLWDLQFSVLLASHSISIPATLSSSTLHIGLLPGSETHTTKSAAAQVIVGQAILILSSVPGKDADSGDQKSHSVVLVVPYVVPTTSTVAAAMGKGEAGKKWLRAQEESKNLTAEEQVRGKLLASMRTAMQGGRPQAAVAAFMKWAPKPEEEATAKTLDYNFVKEVLNISLLTASAEGKAAPATAAYSPEVVRYLLEKRLICSTMVSAPGGLLGALRLRDDWTSIELAFENVLDISEAEIVDTLLTVVRRHRSTKSVAAAAPKADDAMDVDTPAAAGNTNSSVTALPVFLNLMATYPTSHGPLLLALRKYLKDAEDVTVILQVLDGWVVKKMHEEAKLLPTKKDLKKTEQGVWVVVGRKSDKKKKVDVPSLEKIVNLLQIILDASFLSLLQHPPAHKLLRKLQNQLNPEITFGAVVETLRGPLEPFAIAQEKTVKESLIPAQERERERQKGDWRQRRKNVNGGADIGLYKLEELVL</sequence>
<evidence type="ECO:0000313" key="2">
    <source>
        <dbReference type="Proteomes" id="UP000521872"/>
    </source>
</evidence>
<accession>A0A8H4QZC3</accession>
<dbReference type="GO" id="GO:0030490">
    <property type="term" value="P:maturation of SSU-rRNA"/>
    <property type="evidence" value="ECO:0007669"/>
    <property type="project" value="InterPro"/>
</dbReference>
<dbReference type="InterPro" id="IPR042859">
    <property type="entry name" value="NOL11"/>
</dbReference>
<keyword evidence="2" id="KW-1185">Reference proteome</keyword>
<proteinExistence type="predicted"/>
<dbReference type="PANTHER" id="PTHR15633">
    <property type="entry name" value="NUCLEOLAR PROTEIN 11"/>
    <property type="match status" value="1"/>
</dbReference>
<dbReference type="EMBL" id="JAACJL010000016">
    <property type="protein sequence ID" value="KAF4619578.1"/>
    <property type="molecule type" value="Genomic_DNA"/>
</dbReference>
<dbReference type="GO" id="GO:0005730">
    <property type="term" value="C:nucleolus"/>
    <property type="evidence" value="ECO:0007669"/>
    <property type="project" value="TreeGrafter"/>
</dbReference>
<reference evidence="1 2" key="1">
    <citation type="submission" date="2019-12" db="EMBL/GenBank/DDBJ databases">
        <authorList>
            <person name="Floudas D."/>
            <person name="Bentzer J."/>
            <person name="Ahren D."/>
            <person name="Johansson T."/>
            <person name="Persson P."/>
            <person name="Tunlid A."/>
        </authorList>
    </citation>
    <scope>NUCLEOTIDE SEQUENCE [LARGE SCALE GENOMIC DNA]</scope>
    <source>
        <strain evidence="1 2">CBS 102.39</strain>
    </source>
</reference>